<feature type="region of interest" description="Disordered" evidence="1">
    <location>
        <begin position="51"/>
        <end position="156"/>
    </location>
</feature>
<sequence>MAVGQRQLALGLGAQRAVPAELLLGPQLGDRLGHPGVEPAGALALLGVQRGAVPDHHAGPSRHRPVAAARHRGVRAAQPDRDQWHALGDAQVRRPSRSGDIQPSSLRVPSGKSSRLQPLASRYGARLRSRRDRCRSTGNALNTSAVTTARTRASKK</sequence>
<dbReference type="Proteomes" id="UP000482960">
    <property type="component" value="Unassembled WGS sequence"/>
</dbReference>
<gene>
    <name evidence="2" type="ORF">Prum_083400</name>
</gene>
<comment type="caution">
    <text evidence="2">The sequence shown here is derived from an EMBL/GenBank/DDBJ whole genome shotgun (WGS) entry which is preliminary data.</text>
</comment>
<evidence type="ECO:0000313" key="2">
    <source>
        <dbReference type="EMBL" id="GFJ94698.1"/>
    </source>
</evidence>
<feature type="compositionally biased region" description="Low complexity" evidence="1">
    <location>
        <begin position="143"/>
        <end position="156"/>
    </location>
</feature>
<organism evidence="2 3">
    <name type="scientific">Phytohabitans rumicis</name>
    <dbReference type="NCBI Taxonomy" id="1076125"/>
    <lineage>
        <taxon>Bacteria</taxon>
        <taxon>Bacillati</taxon>
        <taxon>Actinomycetota</taxon>
        <taxon>Actinomycetes</taxon>
        <taxon>Micromonosporales</taxon>
        <taxon>Micromonosporaceae</taxon>
    </lineage>
</organism>
<feature type="compositionally biased region" description="Polar residues" evidence="1">
    <location>
        <begin position="99"/>
        <end position="116"/>
    </location>
</feature>
<proteinExistence type="predicted"/>
<dbReference type="AlphaFoldDB" id="A0A6V8LIM7"/>
<evidence type="ECO:0000256" key="1">
    <source>
        <dbReference type="SAM" id="MobiDB-lite"/>
    </source>
</evidence>
<protein>
    <submittedName>
        <fullName evidence="2">Uncharacterized protein</fullName>
    </submittedName>
</protein>
<keyword evidence="3" id="KW-1185">Reference proteome</keyword>
<accession>A0A6V8LIM7</accession>
<reference evidence="2 3" key="1">
    <citation type="submission" date="2020-03" db="EMBL/GenBank/DDBJ databases">
        <title>Whole genome shotgun sequence of Phytohabitans rumicis NBRC 108638.</title>
        <authorList>
            <person name="Komaki H."/>
            <person name="Tamura T."/>
        </authorList>
    </citation>
    <scope>NUCLEOTIDE SEQUENCE [LARGE SCALE GENOMIC DNA]</scope>
    <source>
        <strain evidence="2 3">NBRC 108638</strain>
    </source>
</reference>
<reference evidence="2 3" key="2">
    <citation type="submission" date="2020-03" db="EMBL/GenBank/DDBJ databases">
        <authorList>
            <person name="Ichikawa N."/>
            <person name="Kimura A."/>
            <person name="Kitahashi Y."/>
            <person name="Uohara A."/>
        </authorList>
    </citation>
    <scope>NUCLEOTIDE SEQUENCE [LARGE SCALE GENOMIC DNA]</scope>
    <source>
        <strain evidence="2 3">NBRC 108638</strain>
    </source>
</reference>
<name>A0A6V8LIM7_9ACTN</name>
<feature type="compositionally biased region" description="Basic residues" evidence="1">
    <location>
        <begin position="59"/>
        <end position="74"/>
    </location>
</feature>
<evidence type="ECO:0000313" key="3">
    <source>
        <dbReference type="Proteomes" id="UP000482960"/>
    </source>
</evidence>
<dbReference type="EMBL" id="BLPG01000001">
    <property type="protein sequence ID" value="GFJ94698.1"/>
    <property type="molecule type" value="Genomic_DNA"/>
</dbReference>